<dbReference type="InterPro" id="IPR003173">
    <property type="entry name" value="PC4_C"/>
</dbReference>
<dbReference type="InterPro" id="IPR001878">
    <property type="entry name" value="Znf_CCHC"/>
</dbReference>
<feature type="compositionally biased region" description="Basic and acidic residues" evidence="2">
    <location>
        <begin position="387"/>
        <end position="398"/>
    </location>
</feature>
<dbReference type="EMBL" id="BPVZ01000002">
    <property type="protein sequence ID" value="GKU87926.1"/>
    <property type="molecule type" value="Genomic_DNA"/>
</dbReference>
<dbReference type="Gene3D" id="2.30.31.10">
    <property type="entry name" value="Transcriptional Coactivator Pc4, Chain A"/>
    <property type="match status" value="1"/>
</dbReference>
<feature type="domain" description="CCHC-type" evidence="3">
    <location>
        <begin position="438"/>
        <end position="451"/>
    </location>
</feature>
<sequence length="477" mass="54661">MEEIPRKIEETVKEILRTADMEEMTEFKVRAAASERLGIDLSDMEHRRFVRGVVESFLLSTAEETDEAKEADLVLHEQTKEAVREGEEPARTKMEVDGDGNRLICKLSNKRNVMLHEFRGKTYVSIRDFYRKDGKQLPSATGVSLASEDWSAFKKSIPAIEEAIEKMKSKLRSEHGGEQNGHVSKSTVAATHGFVPLETTRFDGKNYHSWAARMELFLKQLKIAYVLTDPPPSATPSTEENEESIEAKAIEQKWMSDEYLCCHCILHALSDTLYQQFSKKTNSAKELWEELKLVYLYEEFGTKRSQVKRYIEFQMVDGKQILEQIQELNTTADSIVAAGMMIDENFHVSAIISKLPPSWKDFSIKLMREEHLPFWMLMDRVRVEEESRNGDKQGEHSKFAGFHPPKNTGPGTRTADMRKPGLQWKRQDAEPHKKALVCSHCGKKGHIAKNCWNRKAEMQNKTTPVFSDTNAVERNVE</sequence>
<dbReference type="InterPro" id="IPR014876">
    <property type="entry name" value="DEK_C"/>
</dbReference>
<dbReference type="GO" id="GO:0006355">
    <property type="term" value="P:regulation of DNA-templated transcription"/>
    <property type="evidence" value="ECO:0007669"/>
    <property type="project" value="InterPro"/>
</dbReference>
<dbReference type="Pfam" id="PF08766">
    <property type="entry name" value="DEK_C"/>
    <property type="match status" value="1"/>
</dbReference>
<feature type="region of interest" description="Disordered" evidence="2">
    <location>
        <begin position="387"/>
        <end position="415"/>
    </location>
</feature>
<evidence type="ECO:0000259" key="4">
    <source>
        <dbReference type="PROSITE" id="PS51998"/>
    </source>
</evidence>
<accession>A0AAV5HKY8</accession>
<dbReference type="SUPFAM" id="SSF57756">
    <property type="entry name" value="Retrovirus zinc finger-like domains"/>
    <property type="match status" value="1"/>
</dbReference>
<evidence type="ECO:0008006" key="7">
    <source>
        <dbReference type="Google" id="ProtNLM"/>
    </source>
</evidence>
<organism evidence="5 6">
    <name type="scientific">Rubroshorea leprosula</name>
    <dbReference type="NCBI Taxonomy" id="152421"/>
    <lineage>
        <taxon>Eukaryota</taxon>
        <taxon>Viridiplantae</taxon>
        <taxon>Streptophyta</taxon>
        <taxon>Embryophyta</taxon>
        <taxon>Tracheophyta</taxon>
        <taxon>Spermatophyta</taxon>
        <taxon>Magnoliopsida</taxon>
        <taxon>eudicotyledons</taxon>
        <taxon>Gunneridae</taxon>
        <taxon>Pentapetalae</taxon>
        <taxon>rosids</taxon>
        <taxon>malvids</taxon>
        <taxon>Malvales</taxon>
        <taxon>Dipterocarpaceae</taxon>
        <taxon>Rubroshorea</taxon>
    </lineage>
</organism>
<dbReference type="GO" id="GO:0008270">
    <property type="term" value="F:zinc ion binding"/>
    <property type="evidence" value="ECO:0007669"/>
    <property type="project" value="UniProtKB-KW"/>
</dbReference>
<name>A0AAV5HKY8_9ROSI</name>
<dbReference type="PROSITE" id="PS51998">
    <property type="entry name" value="DEK_C"/>
    <property type="match status" value="1"/>
</dbReference>
<dbReference type="Pfam" id="PF02229">
    <property type="entry name" value="PC4"/>
    <property type="match status" value="1"/>
</dbReference>
<dbReference type="InterPro" id="IPR009044">
    <property type="entry name" value="ssDNA-bd_transcriptional_reg"/>
</dbReference>
<feature type="domain" description="DEK-C" evidence="4">
    <location>
        <begin position="2"/>
        <end position="59"/>
    </location>
</feature>
<keyword evidence="1" id="KW-0479">Metal-binding</keyword>
<evidence type="ECO:0000259" key="3">
    <source>
        <dbReference type="PROSITE" id="PS50158"/>
    </source>
</evidence>
<protein>
    <recommendedName>
        <fullName evidence="7">CCHC-type domain-containing protein</fullName>
    </recommendedName>
</protein>
<gene>
    <name evidence="5" type="ORF">SLEP1_g2253</name>
</gene>
<evidence type="ECO:0000313" key="6">
    <source>
        <dbReference type="Proteomes" id="UP001054252"/>
    </source>
</evidence>
<evidence type="ECO:0000256" key="2">
    <source>
        <dbReference type="SAM" id="MobiDB-lite"/>
    </source>
</evidence>
<keyword evidence="1" id="KW-0863">Zinc-finger</keyword>
<dbReference type="Proteomes" id="UP001054252">
    <property type="component" value="Unassembled WGS sequence"/>
</dbReference>
<evidence type="ECO:0000256" key="1">
    <source>
        <dbReference type="PROSITE-ProRule" id="PRU00047"/>
    </source>
</evidence>
<dbReference type="Gene3D" id="4.10.60.10">
    <property type="entry name" value="Zinc finger, CCHC-type"/>
    <property type="match status" value="1"/>
</dbReference>
<dbReference type="SMART" id="SM00343">
    <property type="entry name" value="ZnF_C2HC"/>
    <property type="match status" value="1"/>
</dbReference>
<dbReference type="PANTHER" id="PTHR47592:SF6">
    <property type="entry name" value="PBF68 PROTEIN"/>
    <property type="match status" value="1"/>
</dbReference>
<comment type="caution">
    <text evidence="5">The sequence shown here is derived from an EMBL/GenBank/DDBJ whole genome shotgun (WGS) entry which is preliminary data.</text>
</comment>
<dbReference type="PANTHER" id="PTHR47592">
    <property type="entry name" value="PBF68 PROTEIN"/>
    <property type="match status" value="1"/>
</dbReference>
<dbReference type="Pfam" id="PF14223">
    <property type="entry name" value="Retrotran_gag_2"/>
    <property type="match status" value="1"/>
</dbReference>
<dbReference type="AlphaFoldDB" id="A0AAV5HKY8"/>
<dbReference type="InterPro" id="IPR036875">
    <property type="entry name" value="Znf_CCHC_sf"/>
</dbReference>
<dbReference type="SUPFAM" id="SSF54447">
    <property type="entry name" value="ssDNA-binding transcriptional regulator domain"/>
    <property type="match status" value="1"/>
</dbReference>
<keyword evidence="6" id="KW-1185">Reference proteome</keyword>
<evidence type="ECO:0000313" key="5">
    <source>
        <dbReference type="EMBL" id="GKU87926.1"/>
    </source>
</evidence>
<reference evidence="5 6" key="1">
    <citation type="journal article" date="2021" name="Commun. Biol.">
        <title>The genome of Shorea leprosula (Dipterocarpaceae) highlights the ecological relevance of drought in aseasonal tropical rainforests.</title>
        <authorList>
            <person name="Ng K.K.S."/>
            <person name="Kobayashi M.J."/>
            <person name="Fawcett J.A."/>
            <person name="Hatakeyama M."/>
            <person name="Paape T."/>
            <person name="Ng C.H."/>
            <person name="Ang C.C."/>
            <person name="Tnah L.H."/>
            <person name="Lee C.T."/>
            <person name="Nishiyama T."/>
            <person name="Sese J."/>
            <person name="O'Brien M.J."/>
            <person name="Copetti D."/>
            <person name="Mohd Noor M.I."/>
            <person name="Ong R.C."/>
            <person name="Putra M."/>
            <person name="Sireger I.Z."/>
            <person name="Indrioko S."/>
            <person name="Kosugi Y."/>
            <person name="Izuno A."/>
            <person name="Isagi Y."/>
            <person name="Lee S.L."/>
            <person name="Shimizu K.K."/>
        </authorList>
    </citation>
    <scope>NUCLEOTIDE SEQUENCE [LARGE SCALE GENOMIC DNA]</scope>
    <source>
        <strain evidence="5">214</strain>
    </source>
</reference>
<dbReference type="PROSITE" id="PS50158">
    <property type="entry name" value="ZF_CCHC"/>
    <property type="match status" value="1"/>
</dbReference>
<keyword evidence="1" id="KW-0862">Zinc</keyword>
<proteinExistence type="predicted"/>
<dbReference type="GO" id="GO:0003677">
    <property type="term" value="F:DNA binding"/>
    <property type="evidence" value="ECO:0007669"/>
    <property type="project" value="InterPro"/>
</dbReference>